<organism evidence="1 2">
    <name type="scientific">Thamnophis sirtalis</name>
    <dbReference type="NCBI Taxonomy" id="35019"/>
    <lineage>
        <taxon>Eukaryota</taxon>
        <taxon>Metazoa</taxon>
        <taxon>Chordata</taxon>
        <taxon>Craniata</taxon>
        <taxon>Vertebrata</taxon>
        <taxon>Euteleostomi</taxon>
        <taxon>Lepidosauria</taxon>
        <taxon>Squamata</taxon>
        <taxon>Bifurcata</taxon>
        <taxon>Unidentata</taxon>
        <taxon>Episquamata</taxon>
        <taxon>Toxicofera</taxon>
        <taxon>Serpentes</taxon>
        <taxon>Colubroidea</taxon>
        <taxon>Colubridae</taxon>
        <taxon>Natricinae</taxon>
        <taxon>Thamnophis</taxon>
    </lineage>
</organism>
<proteinExistence type="predicted"/>
<protein>
    <submittedName>
        <fullName evidence="2">Centrosomal protein of 192 kDa</fullName>
    </submittedName>
</protein>
<dbReference type="GeneID" id="106545732"/>
<evidence type="ECO:0000313" key="2">
    <source>
        <dbReference type="RefSeq" id="XP_013917850.1"/>
    </source>
</evidence>
<dbReference type="OrthoDB" id="67059at2759"/>
<dbReference type="CTD" id="55125"/>
<keyword evidence="1" id="KW-1185">Reference proteome</keyword>
<dbReference type="Proteomes" id="UP000504617">
    <property type="component" value="Unplaced"/>
</dbReference>
<gene>
    <name evidence="2" type="primary">CEP192</name>
</gene>
<name>A0A6I9Y908_9SAUR</name>
<accession>A0A6I9Y908</accession>
<sequence length="179" mass="19940">MEDFKHIGDETFPSVSVNSIANHTNEILDNITLSSNLGLPVAASTETRQKTGSQSRLSDHASYIERKFLATLASSCGDELDSDPRKNLMSNFHDTVENCDYTAEIILEPPQKCLQRRQSQNSTDDCLDKNPNSFHEKHLEAASGFSDSLPSNYLTSQSFPVKSKQICPLASWGMLQKVW</sequence>
<dbReference type="RefSeq" id="XP_013917850.1">
    <property type="nucleotide sequence ID" value="XM_014062375.1"/>
</dbReference>
<reference evidence="2" key="1">
    <citation type="submission" date="2025-08" db="UniProtKB">
        <authorList>
            <consortium name="RefSeq"/>
        </authorList>
    </citation>
    <scope>IDENTIFICATION</scope>
    <source>
        <tissue evidence="2">Skeletal muscle</tissue>
    </source>
</reference>
<evidence type="ECO:0000313" key="1">
    <source>
        <dbReference type="Proteomes" id="UP000504617"/>
    </source>
</evidence>
<dbReference type="KEGG" id="tsr:106545732"/>
<dbReference type="AlphaFoldDB" id="A0A6I9Y908"/>